<protein>
    <recommendedName>
        <fullName evidence="2">AMP-dependent synthetase/ligase domain-containing protein</fullName>
    </recommendedName>
</protein>
<dbReference type="InterPro" id="IPR045851">
    <property type="entry name" value="AMP-bd_C_sf"/>
</dbReference>
<dbReference type="InterPro" id="IPR000873">
    <property type="entry name" value="AMP-dep_synth/lig_dom"/>
</dbReference>
<dbReference type="GO" id="GO:0070566">
    <property type="term" value="F:adenylyltransferase activity"/>
    <property type="evidence" value="ECO:0007669"/>
    <property type="project" value="TreeGrafter"/>
</dbReference>
<dbReference type="PANTHER" id="PTHR22754:SF32">
    <property type="entry name" value="DISCO-INTERACTING PROTEIN 2"/>
    <property type="match status" value="1"/>
</dbReference>
<dbReference type="Proteomes" id="UP000075502">
    <property type="component" value="Unassembled WGS sequence"/>
</dbReference>
<accession>A0A150TPG1</accession>
<comment type="caution">
    <text evidence="3">The sequence shown here is derived from an EMBL/GenBank/DDBJ whole genome shotgun (WGS) entry which is preliminary data.</text>
</comment>
<dbReference type="SUPFAM" id="SSF56801">
    <property type="entry name" value="Acetyl-CoA synthetase-like"/>
    <property type="match status" value="1"/>
</dbReference>
<evidence type="ECO:0000259" key="2">
    <source>
        <dbReference type="Pfam" id="PF00501"/>
    </source>
</evidence>
<dbReference type="GO" id="GO:0005886">
    <property type="term" value="C:plasma membrane"/>
    <property type="evidence" value="ECO:0007669"/>
    <property type="project" value="TreeGrafter"/>
</dbReference>
<dbReference type="EMBL" id="JEME01001614">
    <property type="protein sequence ID" value="KYG06591.1"/>
    <property type="molecule type" value="Genomic_DNA"/>
</dbReference>
<dbReference type="Gene3D" id="3.30.300.30">
    <property type="match status" value="1"/>
</dbReference>
<dbReference type="Gene3D" id="3.40.50.12780">
    <property type="entry name" value="N-terminal domain of ligase-like"/>
    <property type="match status" value="1"/>
</dbReference>
<feature type="domain" description="AMP-dependent synthetase/ligase" evidence="2">
    <location>
        <begin position="14"/>
        <end position="403"/>
    </location>
</feature>
<reference evidence="3 4" key="1">
    <citation type="submission" date="2014-02" db="EMBL/GenBank/DDBJ databases">
        <title>The small core and large imbalanced accessory genome model reveals a collaborative survival strategy of Sorangium cellulosum strains in nature.</title>
        <authorList>
            <person name="Han K."/>
            <person name="Peng R."/>
            <person name="Blom J."/>
            <person name="Li Y.-Z."/>
        </authorList>
    </citation>
    <scope>NUCLEOTIDE SEQUENCE [LARGE SCALE GENOMIC DNA]</scope>
    <source>
        <strain evidence="3 4">So0007-03</strain>
    </source>
</reference>
<proteinExistence type="inferred from homology"/>
<dbReference type="PANTHER" id="PTHR22754">
    <property type="entry name" value="DISCO-INTERACTING PROTEIN 2 DIP2 -RELATED"/>
    <property type="match status" value="1"/>
</dbReference>
<dbReference type="Pfam" id="PF00501">
    <property type="entry name" value="AMP-binding"/>
    <property type="match status" value="1"/>
</dbReference>
<dbReference type="PROSITE" id="PS00455">
    <property type="entry name" value="AMP_BINDING"/>
    <property type="match status" value="1"/>
</dbReference>
<sequence length="569" mass="61213">MSARTDDTVVDCLRRTAERSPENGVTVYDARVDKATATYPELLRRAQRFALGLRERGLAPGQRVGLYLPSSIEFFVAYFGALMARLVPVSLPVPAFGRGLNGREAQRLAAIAEDARLGCLIDGAGLDAEGVVPEAQPRSTFAAVAELGEGAGGELPRERLDDPALIQYTSGSISSPRGVVLSEQNISVNVQLIAHLVGMNPRDTIDLWIPLFHDMGLMGSLTTIASGANLRICSPSVFLMDPLGWLLRFAARGGTINPSPNFFYRTLVDEYDAERARDLDLSRWRVAFNGAEMVRPADVERFQQVYGRHGFPATTMFPVYGLAEATLALAFPPLGTSRVIKGAEVFGPGCAPHFRQRTFMSVGVPLPGHEITLRRPPEAEQGGELPPQVGEILAKGPCIMQGYTAPSGSGPSQPFVDGWLRTRDLGFVHDGHLYICGRMDEVIIVRGANYFPEDIEALVEPSGLLDGAEITAKAAFRLDGISPDGVGLAIEVKRAPDGLEERVRRLEGELSRELGFRVRVIVLGQRAIPRTTSGKLKRLALAAMLARGELSAKIVAAAGAVELPGSAAG</sequence>
<evidence type="ECO:0000313" key="3">
    <source>
        <dbReference type="EMBL" id="KYG06591.1"/>
    </source>
</evidence>
<name>A0A150TPG1_SORCE</name>
<dbReference type="GO" id="GO:0006633">
    <property type="term" value="P:fatty acid biosynthetic process"/>
    <property type="evidence" value="ECO:0007669"/>
    <property type="project" value="TreeGrafter"/>
</dbReference>
<organism evidence="3 4">
    <name type="scientific">Sorangium cellulosum</name>
    <name type="common">Polyangium cellulosum</name>
    <dbReference type="NCBI Taxonomy" id="56"/>
    <lineage>
        <taxon>Bacteria</taxon>
        <taxon>Pseudomonadati</taxon>
        <taxon>Myxococcota</taxon>
        <taxon>Polyangia</taxon>
        <taxon>Polyangiales</taxon>
        <taxon>Polyangiaceae</taxon>
        <taxon>Sorangium</taxon>
    </lineage>
</organism>
<dbReference type="AlphaFoldDB" id="A0A150TPG1"/>
<evidence type="ECO:0000313" key="4">
    <source>
        <dbReference type="Proteomes" id="UP000075502"/>
    </source>
</evidence>
<dbReference type="InterPro" id="IPR042099">
    <property type="entry name" value="ANL_N_sf"/>
</dbReference>
<gene>
    <name evidence="3" type="ORF">BE21_03095</name>
</gene>
<evidence type="ECO:0000256" key="1">
    <source>
        <dbReference type="ARBA" id="ARBA00006432"/>
    </source>
</evidence>
<dbReference type="InterPro" id="IPR020845">
    <property type="entry name" value="AMP-binding_CS"/>
</dbReference>
<comment type="similarity">
    <text evidence="1">Belongs to the ATP-dependent AMP-binding enzyme family.</text>
</comment>